<evidence type="ECO:0000256" key="1">
    <source>
        <dbReference type="SAM" id="MobiDB-lite"/>
    </source>
</evidence>
<organism evidence="2 3">
    <name type="scientific">Aegilops tauschii subsp. strangulata</name>
    <name type="common">Goatgrass</name>
    <dbReference type="NCBI Taxonomy" id="200361"/>
    <lineage>
        <taxon>Eukaryota</taxon>
        <taxon>Viridiplantae</taxon>
        <taxon>Streptophyta</taxon>
        <taxon>Embryophyta</taxon>
        <taxon>Tracheophyta</taxon>
        <taxon>Spermatophyta</taxon>
        <taxon>Magnoliopsida</taxon>
        <taxon>Liliopsida</taxon>
        <taxon>Poales</taxon>
        <taxon>Poaceae</taxon>
        <taxon>BOP clade</taxon>
        <taxon>Pooideae</taxon>
        <taxon>Triticodae</taxon>
        <taxon>Triticeae</taxon>
        <taxon>Triticinae</taxon>
        <taxon>Aegilops</taxon>
    </lineage>
</organism>
<reference evidence="3" key="2">
    <citation type="journal article" date="2017" name="Nat. Plants">
        <title>The Aegilops tauschii genome reveals multiple impacts of transposons.</title>
        <authorList>
            <person name="Zhao G."/>
            <person name="Zou C."/>
            <person name="Li K."/>
            <person name="Wang K."/>
            <person name="Li T."/>
            <person name="Gao L."/>
            <person name="Zhang X."/>
            <person name="Wang H."/>
            <person name="Yang Z."/>
            <person name="Liu X."/>
            <person name="Jiang W."/>
            <person name="Mao L."/>
            <person name="Kong X."/>
            <person name="Jiao Y."/>
            <person name="Jia J."/>
        </authorList>
    </citation>
    <scope>NUCLEOTIDE SEQUENCE [LARGE SCALE GENOMIC DNA]</scope>
    <source>
        <strain evidence="3">cv. AL8/78</strain>
    </source>
</reference>
<reference evidence="2" key="3">
    <citation type="journal article" date="2017" name="Nature">
        <title>Genome sequence of the progenitor of the wheat D genome Aegilops tauschii.</title>
        <authorList>
            <person name="Luo M.C."/>
            <person name="Gu Y.Q."/>
            <person name="Puiu D."/>
            <person name="Wang H."/>
            <person name="Twardziok S.O."/>
            <person name="Deal K.R."/>
            <person name="Huo N."/>
            <person name="Zhu T."/>
            <person name="Wang L."/>
            <person name="Wang Y."/>
            <person name="McGuire P.E."/>
            <person name="Liu S."/>
            <person name="Long H."/>
            <person name="Ramasamy R.K."/>
            <person name="Rodriguez J.C."/>
            <person name="Van S.L."/>
            <person name="Yuan L."/>
            <person name="Wang Z."/>
            <person name="Xia Z."/>
            <person name="Xiao L."/>
            <person name="Anderson O.D."/>
            <person name="Ouyang S."/>
            <person name="Liang Y."/>
            <person name="Zimin A.V."/>
            <person name="Pertea G."/>
            <person name="Qi P."/>
            <person name="Bennetzen J.L."/>
            <person name="Dai X."/>
            <person name="Dawson M.W."/>
            <person name="Muller H.G."/>
            <person name="Kugler K."/>
            <person name="Rivarola-Duarte L."/>
            <person name="Spannagl M."/>
            <person name="Mayer K.F.X."/>
            <person name="Lu F.H."/>
            <person name="Bevan M.W."/>
            <person name="Leroy P."/>
            <person name="Li P."/>
            <person name="You F.M."/>
            <person name="Sun Q."/>
            <person name="Liu Z."/>
            <person name="Lyons E."/>
            <person name="Wicker T."/>
            <person name="Salzberg S.L."/>
            <person name="Devos K.M."/>
            <person name="Dvorak J."/>
        </authorList>
    </citation>
    <scope>NUCLEOTIDE SEQUENCE [LARGE SCALE GENOMIC DNA]</scope>
    <source>
        <strain evidence="2">cv. AL8/78</strain>
    </source>
</reference>
<feature type="compositionally biased region" description="Polar residues" evidence="1">
    <location>
        <begin position="51"/>
        <end position="63"/>
    </location>
</feature>
<proteinExistence type="predicted"/>
<evidence type="ECO:0000313" key="2">
    <source>
        <dbReference type="EnsemblPlants" id="AET4Gv20119000.2"/>
    </source>
</evidence>
<feature type="region of interest" description="Disordered" evidence="1">
    <location>
        <begin position="45"/>
        <end position="130"/>
    </location>
</feature>
<evidence type="ECO:0000313" key="3">
    <source>
        <dbReference type="Proteomes" id="UP000015105"/>
    </source>
</evidence>
<reference evidence="2" key="4">
    <citation type="submission" date="2019-03" db="UniProtKB">
        <authorList>
            <consortium name="EnsemblPlants"/>
        </authorList>
    </citation>
    <scope>IDENTIFICATION</scope>
</reference>
<dbReference type="EnsemblPlants" id="AET4Gv20119000.2">
    <property type="protein sequence ID" value="AET4Gv20119000.2"/>
    <property type="gene ID" value="AET4Gv20119000"/>
</dbReference>
<dbReference type="AlphaFoldDB" id="A0A453H9B9"/>
<dbReference type="Proteomes" id="UP000015105">
    <property type="component" value="Chromosome 4D"/>
</dbReference>
<reference evidence="3" key="1">
    <citation type="journal article" date="2014" name="Science">
        <title>Ancient hybridizations among the ancestral genomes of bread wheat.</title>
        <authorList>
            <consortium name="International Wheat Genome Sequencing Consortium,"/>
            <person name="Marcussen T."/>
            <person name="Sandve S.R."/>
            <person name="Heier L."/>
            <person name="Spannagl M."/>
            <person name="Pfeifer M."/>
            <person name="Jakobsen K.S."/>
            <person name="Wulff B.B."/>
            <person name="Steuernagel B."/>
            <person name="Mayer K.F."/>
            <person name="Olsen O.A."/>
        </authorList>
    </citation>
    <scope>NUCLEOTIDE SEQUENCE [LARGE SCALE GENOMIC DNA]</scope>
    <source>
        <strain evidence="3">cv. AL8/78</strain>
    </source>
</reference>
<sequence length="130" mass="14051">KKVLQITNEKNTIVLTTGEKKKEDGRTPKFTAPLLSSLLRLTAKLRPSASPHKSPSALPSQQHLPPFPQSPCAPAPTQIHSPHRHRRTSFVYQSPAPLPSPPFVQTNNPRLDPSAQALVGGEGDLGEQAS</sequence>
<dbReference type="Gramene" id="AET4Gv20119000.2">
    <property type="protein sequence ID" value="AET4Gv20119000.2"/>
    <property type="gene ID" value="AET4Gv20119000"/>
</dbReference>
<reference evidence="2" key="5">
    <citation type="journal article" date="2021" name="G3 (Bethesda)">
        <title>Aegilops tauschii genome assembly Aet v5.0 features greater sequence contiguity and improved annotation.</title>
        <authorList>
            <person name="Wang L."/>
            <person name="Zhu T."/>
            <person name="Rodriguez J.C."/>
            <person name="Deal K.R."/>
            <person name="Dubcovsky J."/>
            <person name="McGuire P.E."/>
            <person name="Lux T."/>
            <person name="Spannagl M."/>
            <person name="Mayer K.F.X."/>
            <person name="Baldrich P."/>
            <person name="Meyers B.C."/>
            <person name="Huo N."/>
            <person name="Gu Y.Q."/>
            <person name="Zhou H."/>
            <person name="Devos K.M."/>
            <person name="Bennetzen J.L."/>
            <person name="Unver T."/>
            <person name="Budak H."/>
            <person name="Gulick P.J."/>
            <person name="Galiba G."/>
            <person name="Kalapos B."/>
            <person name="Nelson D.R."/>
            <person name="Li P."/>
            <person name="You F.M."/>
            <person name="Luo M.C."/>
            <person name="Dvorak J."/>
        </authorList>
    </citation>
    <scope>NUCLEOTIDE SEQUENCE [LARGE SCALE GENOMIC DNA]</scope>
    <source>
        <strain evidence="2">cv. AL8/78</strain>
    </source>
</reference>
<name>A0A453H9B9_AEGTS</name>
<protein>
    <submittedName>
        <fullName evidence="2">Uncharacterized protein</fullName>
    </submittedName>
</protein>
<accession>A0A453H9B9</accession>
<feature type="compositionally biased region" description="Pro residues" evidence="1">
    <location>
        <begin position="65"/>
        <end position="74"/>
    </location>
</feature>
<keyword evidence="3" id="KW-1185">Reference proteome</keyword>